<reference evidence="1 2" key="1">
    <citation type="submission" date="2024-04" db="EMBL/GenBank/DDBJ databases">
        <authorList>
            <person name="Rising A."/>
            <person name="Reimegard J."/>
            <person name="Sonavane S."/>
            <person name="Akerstrom W."/>
            <person name="Nylinder S."/>
            <person name="Hedman E."/>
            <person name="Kallberg Y."/>
        </authorList>
    </citation>
    <scope>NUCLEOTIDE SEQUENCE [LARGE SCALE GENOMIC DNA]</scope>
</reference>
<evidence type="ECO:0000313" key="2">
    <source>
        <dbReference type="Proteomes" id="UP001497382"/>
    </source>
</evidence>
<keyword evidence="2" id="KW-1185">Reference proteome</keyword>
<name>A0AAV1YSE0_9ARAC</name>
<protein>
    <submittedName>
        <fullName evidence="1">Uncharacterized protein</fullName>
    </submittedName>
</protein>
<organism evidence="1 2">
    <name type="scientific">Larinioides sclopetarius</name>
    <dbReference type="NCBI Taxonomy" id="280406"/>
    <lineage>
        <taxon>Eukaryota</taxon>
        <taxon>Metazoa</taxon>
        <taxon>Ecdysozoa</taxon>
        <taxon>Arthropoda</taxon>
        <taxon>Chelicerata</taxon>
        <taxon>Arachnida</taxon>
        <taxon>Araneae</taxon>
        <taxon>Araneomorphae</taxon>
        <taxon>Entelegynae</taxon>
        <taxon>Araneoidea</taxon>
        <taxon>Araneidae</taxon>
        <taxon>Larinioides</taxon>
    </lineage>
</organism>
<accession>A0AAV1YSE0</accession>
<dbReference type="EMBL" id="CAXIEN010000001">
    <property type="protein sequence ID" value="CAL1260871.1"/>
    <property type="molecule type" value="Genomic_DNA"/>
</dbReference>
<proteinExistence type="predicted"/>
<dbReference type="AlphaFoldDB" id="A0AAV1YSE0"/>
<evidence type="ECO:0000313" key="1">
    <source>
        <dbReference type="EMBL" id="CAL1260871.1"/>
    </source>
</evidence>
<comment type="caution">
    <text evidence="1">The sequence shown here is derived from an EMBL/GenBank/DDBJ whole genome shotgun (WGS) entry which is preliminary data.</text>
</comment>
<dbReference type="Proteomes" id="UP001497382">
    <property type="component" value="Unassembled WGS sequence"/>
</dbReference>
<sequence>MKNHFLVIHAVRSFLIKVI</sequence>
<gene>
    <name evidence="1" type="ORF">LARSCL_LOCUS83</name>
</gene>